<dbReference type="InterPro" id="IPR032514">
    <property type="entry name" value="GtaA_central"/>
</dbReference>
<evidence type="ECO:0000256" key="2">
    <source>
        <dbReference type="SAM" id="Phobius"/>
    </source>
</evidence>
<name>A0A8H5G8W4_9AGAR</name>
<dbReference type="GO" id="GO:0005975">
    <property type="term" value="P:carbohydrate metabolic process"/>
    <property type="evidence" value="ECO:0007669"/>
    <property type="project" value="InterPro"/>
</dbReference>
<dbReference type="InterPro" id="IPR033433">
    <property type="entry name" value="GtaA_N"/>
</dbReference>
<dbReference type="InterPro" id="IPR052743">
    <property type="entry name" value="Glutaminase_GtaA"/>
</dbReference>
<evidence type="ECO:0000256" key="3">
    <source>
        <dbReference type="SAM" id="SignalP"/>
    </source>
</evidence>
<dbReference type="AlphaFoldDB" id="A0A8H5G8W4"/>
<dbReference type="Pfam" id="PF16335">
    <property type="entry name" value="GtaA_6_Hairpin"/>
    <property type="match status" value="1"/>
</dbReference>
<evidence type="ECO:0000313" key="7">
    <source>
        <dbReference type="Proteomes" id="UP000559027"/>
    </source>
</evidence>
<dbReference type="Pfam" id="PF17168">
    <property type="entry name" value="DUF5127"/>
    <property type="match status" value="1"/>
</dbReference>
<feature type="chain" id="PRO_5034123495" description="DUF1793-domain-containing protein" evidence="3">
    <location>
        <begin position="22"/>
        <end position="857"/>
    </location>
</feature>
<comment type="caution">
    <text evidence="6">The sequence shown here is derived from an EMBL/GenBank/DDBJ whole genome shotgun (WGS) entry which is preliminary data.</text>
</comment>
<keyword evidence="2" id="KW-0812">Transmembrane</keyword>
<dbReference type="SUPFAM" id="SSF48208">
    <property type="entry name" value="Six-hairpin glycosidases"/>
    <property type="match status" value="1"/>
</dbReference>
<accession>A0A8H5G8W4</accession>
<dbReference type="EMBL" id="JAACJO010000003">
    <property type="protein sequence ID" value="KAF5360446.1"/>
    <property type="molecule type" value="Genomic_DNA"/>
</dbReference>
<feature type="region of interest" description="Disordered" evidence="1">
    <location>
        <begin position="738"/>
        <end position="832"/>
    </location>
</feature>
<evidence type="ECO:0008006" key="8">
    <source>
        <dbReference type="Google" id="ProtNLM"/>
    </source>
</evidence>
<dbReference type="Proteomes" id="UP000559027">
    <property type="component" value="Unassembled WGS sequence"/>
</dbReference>
<dbReference type="InterPro" id="IPR008928">
    <property type="entry name" value="6-hairpin_glycosidase_sf"/>
</dbReference>
<keyword evidence="2" id="KW-0472">Membrane</keyword>
<evidence type="ECO:0000259" key="4">
    <source>
        <dbReference type="Pfam" id="PF16335"/>
    </source>
</evidence>
<sequence length="857" mass="94048">MVFSFVLYVAVFSGLLARAQTALQIPFIPLAVKTPYLNAWYQNNPVAPANLWPQFFKSDKILGWVGFVRVDTQAYQWLGMGYNATKTVMSSITPTKTVVRIEAGPIQFNVTFFSPIEPNDYVRQSMPFSYMYIDGFSTNDSSPHSVQVYSDITAEWAARDITTPVKWDTVEADTMIYHHVTRQTPEPLEDNNDFAEDMNVYYATPKRSGFTWRTGSATVSRDMFVQNGGMDNSKDPNFRAINAANWPVFSYAVDLGTLSPGSQPEPIVWAIGLVRNPLLRYPGLPRDQTGFYWSVYSDISSMISAFLSDFKDARDRSLTLDNNVTSAASQTSAEYADILSIVTRQIFASMDITLAKTGDGGLDSSVVRIFMKDMGVSKRTNPVDVLYGALPSLLYFNSTFVRDLLEPLFEFQTSSPYAAPDLGSTYPTVLTNTSNTHTLAVENSGSMLIMAYAHAVKSGDGSLITRYYSTLQRWADFLITNAMNPPSDSLTADGFSGNKVTNLALKSILGVYSMAKINEAVGSTNTSFMDNATRLAQNWTQQAVTETHIKYFFDDPNSWGLMYNLFPAVWLDTGLISSDILSRQGQFYMQQNGALSGFSLDSAVQNITYPHWTLLTAATVPDSLKAARTQLIHQVHQRASGGSNPFTLPMTYSTSTGGAISGNNASPIFGAAYGLLALGLPNIDIKTSPSTASIPSTSKANKTSSIVGGVLGGVAGIILIVFGLAFYRRRRKAQEAKAFREQHYTRPHPFAPTLASTPNAVSRGGAPPRMQEKSSTHTSNSSSLAPLRYIPPITGKRRENSGLPVHHSEPSTSAISDLTNTNNTSTSGADDLRVEVAELRRELESMRHLTDLPPRYT</sequence>
<feature type="domain" description="Glutaminase A N-terminal" evidence="5">
    <location>
        <begin position="95"/>
        <end position="326"/>
    </location>
</feature>
<evidence type="ECO:0000259" key="5">
    <source>
        <dbReference type="Pfam" id="PF17168"/>
    </source>
</evidence>
<feature type="signal peptide" evidence="3">
    <location>
        <begin position="1"/>
        <end position="21"/>
    </location>
</feature>
<dbReference type="OrthoDB" id="3918848at2759"/>
<organism evidence="6 7">
    <name type="scientific">Leucocoprinus leucothites</name>
    <dbReference type="NCBI Taxonomy" id="201217"/>
    <lineage>
        <taxon>Eukaryota</taxon>
        <taxon>Fungi</taxon>
        <taxon>Dikarya</taxon>
        <taxon>Basidiomycota</taxon>
        <taxon>Agaricomycotina</taxon>
        <taxon>Agaricomycetes</taxon>
        <taxon>Agaricomycetidae</taxon>
        <taxon>Agaricales</taxon>
        <taxon>Agaricineae</taxon>
        <taxon>Agaricaceae</taxon>
        <taxon>Leucocoprinus</taxon>
    </lineage>
</organism>
<proteinExistence type="predicted"/>
<keyword evidence="2" id="KW-1133">Transmembrane helix</keyword>
<feature type="transmembrane region" description="Helical" evidence="2">
    <location>
        <begin position="706"/>
        <end position="727"/>
    </location>
</feature>
<dbReference type="PANTHER" id="PTHR31987">
    <property type="entry name" value="GLUTAMINASE A-RELATED"/>
    <property type="match status" value="1"/>
</dbReference>
<evidence type="ECO:0000256" key="1">
    <source>
        <dbReference type="SAM" id="MobiDB-lite"/>
    </source>
</evidence>
<evidence type="ECO:0000313" key="6">
    <source>
        <dbReference type="EMBL" id="KAF5360446.1"/>
    </source>
</evidence>
<gene>
    <name evidence="6" type="ORF">D9756_005173</name>
</gene>
<keyword evidence="3" id="KW-0732">Signal</keyword>
<dbReference type="PANTHER" id="PTHR31987:SF1">
    <property type="entry name" value="GLUTAMINASE A"/>
    <property type="match status" value="1"/>
</dbReference>
<feature type="domain" description="Glutaminase A central" evidence="4">
    <location>
        <begin position="332"/>
        <end position="675"/>
    </location>
</feature>
<reference evidence="6 7" key="1">
    <citation type="journal article" date="2020" name="ISME J.">
        <title>Uncovering the hidden diversity of litter-decomposition mechanisms in mushroom-forming fungi.</title>
        <authorList>
            <person name="Floudas D."/>
            <person name="Bentzer J."/>
            <person name="Ahren D."/>
            <person name="Johansson T."/>
            <person name="Persson P."/>
            <person name="Tunlid A."/>
        </authorList>
    </citation>
    <scope>NUCLEOTIDE SEQUENCE [LARGE SCALE GENOMIC DNA]</scope>
    <source>
        <strain evidence="6 7">CBS 146.42</strain>
    </source>
</reference>
<protein>
    <recommendedName>
        <fullName evidence="8">DUF1793-domain-containing protein</fullName>
    </recommendedName>
</protein>
<keyword evidence="7" id="KW-1185">Reference proteome</keyword>